<keyword evidence="3" id="KW-1185">Reference proteome</keyword>
<dbReference type="InterPro" id="IPR027417">
    <property type="entry name" value="P-loop_NTPase"/>
</dbReference>
<feature type="domain" description="AAA+ ATPase" evidence="1">
    <location>
        <begin position="302"/>
        <end position="442"/>
    </location>
</feature>
<dbReference type="SMART" id="SM00382">
    <property type="entry name" value="AAA"/>
    <property type="match status" value="1"/>
</dbReference>
<dbReference type="Pfam" id="PF00004">
    <property type="entry name" value="AAA"/>
    <property type="match status" value="1"/>
</dbReference>
<dbReference type="CDD" id="cd09008">
    <property type="entry name" value="MTAN"/>
    <property type="match status" value="1"/>
</dbReference>
<dbReference type="InterPro" id="IPR000845">
    <property type="entry name" value="Nucleoside_phosphorylase_d"/>
</dbReference>
<reference evidence="2 3" key="1">
    <citation type="journal article" date="2019" name="Front. Microbiol.">
        <title>Genomic Features for Desiccation Tolerance and Sugar Biosynthesis in the Extremophile Gloeocapsopsis sp. UTEX B3054.</title>
        <authorList>
            <person name="Urrejola C."/>
            <person name="Alcorta J."/>
            <person name="Salas L."/>
            <person name="Vasquez M."/>
            <person name="Polz M.F."/>
            <person name="Vicuna R."/>
            <person name="Diez B."/>
        </authorList>
    </citation>
    <scope>NUCLEOTIDE SEQUENCE [LARGE SCALE GENOMIC DNA]</scope>
    <source>
        <strain evidence="2 3">1H9</strain>
    </source>
</reference>
<evidence type="ECO:0000313" key="3">
    <source>
        <dbReference type="Proteomes" id="UP000441797"/>
    </source>
</evidence>
<dbReference type="OrthoDB" id="509435at2"/>
<dbReference type="RefSeq" id="WP_105219922.1">
    <property type="nucleotide sequence ID" value="NZ_CAWNSU010000049.1"/>
</dbReference>
<name>A0A6N8FZQ2_9CHRO</name>
<protein>
    <recommendedName>
        <fullName evidence="1">AAA+ ATPase domain-containing protein</fullName>
    </recommendedName>
</protein>
<dbReference type="Pfam" id="PF01048">
    <property type="entry name" value="PNP_UDP_1"/>
    <property type="match status" value="1"/>
</dbReference>
<dbReference type="SUPFAM" id="SSF48371">
    <property type="entry name" value="ARM repeat"/>
    <property type="match status" value="1"/>
</dbReference>
<dbReference type="InterPro" id="IPR035994">
    <property type="entry name" value="Nucleoside_phosphorylase_sf"/>
</dbReference>
<dbReference type="InterPro" id="IPR003959">
    <property type="entry name" value="ATPase_AAA_core"/>
</dbReference>
<organism evidence="2 3">
    <name type="scientific">Gloeocapsopsis dulcis AAB1 = 1H9</name>
    <dbReference type="NCBI Taxonomy" id="1433147"/>
    <lineage>
        <taxon>Bacteria</taxon>
        <taxon>Bacillati</taxon>
        <taxon>Cyanobacteriota</taxon>
        <taxon>Cyanophyceae</taxon>
        <taxon>Oscillatoriophycideae</taxon>
        <taxon>Chroococcales</taxon>
        <taxon>Chroococcaceae</taxon>
        <taxon>Gloeocapsopsis</taxon>
        <taxon>Gloeocapsopsis dulcis</taxon>
    </lineage>
</organism>
<dbReference type="InterPro" id="IPR016024">
    <property type="entry name" value="ARM-type_fold"/>
</dbReference>
<evidence type="ECO:0000313" key="2">
    <source>
        <dbReference type="EMBL" id="MUL37805.1"/>
    </source>
</evidence>
<dbReference type="GO" id="GO:0005829">
    <property type="term" value="C:cytosol"/>
    <property type="evidence" value="ECO:0007669"/>
    <property type="project" value="TreeGrafter"/>
</dbReference>
<proteinExistence type="predicted"/>
<dbReference type="GO" id="GO:0016887">
    <property type="term" value="F:ATP hydrolysis activity"/>
    <property type="evidence" value="ECO:0007669"/>
    <property type="project" value="InterPro"/>
</dbReference>
<gene>
    <name evidence="2" type="ORF">BWI75_16090</name>
</gene>
<dbReference type="EMBL" id="NAPY01000027">
    <property type="protein sequence ID" value="MUL37805.1"/>
    <property type="molecule type" value="Genomic_DNA"/>
</dbReference>
<dbReference type="GO" id="GO:0008930">
    <property type="term" value="F:methylthioadenosine nucleosidase activity"/>
    <property type="evidence" value="ECO:0007669"/>
    <property type="project" value="TreeGrafter"/>
</dbReference>
<sequence>MPCAVILTSQPDEYQAIRAYLTELEEETHPQGTVYESGKFSANEQTWEVVIVQASAGNSDAAMETERAIAYWQPNVVLSVGVAAGLKDVTAGDVVAAIEVYSYEAGKVTASGFLPRPKIGLASYVLEQRAKAEAKREHWLEQIQGDEPNWTPKAIVGAIAAGEKEITSSQSEIYQLLQSNYGDALAVDVTGYGVLKAVHANAGTNALIVRGITHVIDQDVTIDPAKSRIVAAQHASAFAFEILAKLEAGSSLGLSQTQYTKLKQNLTNASKGLLSWKSTLSNNQQIKRSELNELLNRIKTEESSTTIVLGVPGVGKSALMATLGNELIAQGHAVLAIKADQLNGAINTIEDLQRDLHLELHLSDAIYAIACKERIIVLIDQLDAVSELLDRKSQRLNLLLSLIQRLSGSKNVHIVATCREFEFRYGSQFARLAEIEQLVLSLPAWESISPILEASGHQPATMGEPLRDLLQNPLHLNVFLDVAQPGDVFTSSQKLLDRLWEERVKKQPEAEKCVAFLEKLADRMTEEEVLWIPSAIADTSSEIWQALEQAGLLMTNPENSTIGFRHQTYYDHTLARAFARGSQSLTDLVLERQDGLFVRPILLRSLNYLRGTATQQYQKQLITLLQTSQQQVRPHIRNLLIEFVGEQSNPDSVETGLLIPLLNSQTEGIKVLDAMIGSPGWFRRLRDRPEFGQWLEKPVEQAVYCSPLLTTAASFASEDVWSLLEEYWLDDKTYDFLSIRVIWNIGQWTPERVWLIQQVVQRSSIGWQDVAAIAERIAKTLPDYAARVIRGHLDYLLTQAVEASKVPPPMLPSDADEAERSIHAYRHDPLNPLKALLESESNFYEIEKFAEAHPQSFLELIWSWFTDLIQQLSYDTNPVTIGYRWDRVGDFKFSRSEIIQSLLTAITELAKQDKPAFLKFVEQNADSDLLVVHRLLARGWEVVASEEATSVLNYLLADPRRLGLGSQMGSNHHRETEKLIAAIFPHLQPEDRERLEQTIREFNYWQPQSDKDVDFRRRCLEYNREHRLSLLKAIPQEYLSPQAKRLKEEEERALPWFDLRKSSGTIGGGFVGSRMRKDEMSRASDQHLLNLFNELSDETEWNHPRRQWSDDRSRAGGAIQQSREFGELVKDNPSRFIRILPQLKPQRHESYVGDALENLAGTDFPANDLIRIIEELDQRGFVSEGFRSEAAHALEKIARHQGLPQSSLSLLEGWLSNHSQPELAHYRSKEEQHSDLKSPILFNVSGSHTLPGGRGNIVRAIAEGYLKQSPPNLEGWAKFIKSQLGVEPHPAVWVDMLSRMPPLLNSDRPQATELFDAVIQNCPEVLQYQWALYFIAHTIGWFEPKETVQSWLEILRANNSNFSQHAYGELLLIHYLQYQDEWSVEKIRHHLATQDNEAILCGLAHAASHLWVQRRCRAIAVEILYTLASSSATSFQHVVASVFRWSRDHFKLDSGMLKIIQAVCKNKGVLLEAANDLTEIIEAEELVDNNPEVVAEVCKSLISIGAELTNPARPTAFIAESLTTIAIKLHRQRLYREDGLQIFEQLLALNLRETRSALEMLDRRPNRPGLYVTPRRSLRRRRTPRN</sequence>
<dbReference type="GO" id="GO:0009116">
    <property type="term" value="P:nucleoside metabolic process"/>
    <property type="evidence" value="ECO:0007669"/>
    <property type="project" value="InterPro"/>
</dbReference>
<dbReference type="SUPFAM" id="SSF52540">
    <property type="entry name" value="P-loop containing nucleoside triphosphate hydrolases"/>
    <property type="match status" value="1"/>
</dbReference>
<accession>A0A6N8FZQ2</accession>
<dbReference type="GO" id="GO:0008782">
    <property type="term" value="F:adenosylhomocysteine nucleosidase activity"/>
    <property type="evidence" value="ECO:0007669"/>
    <property type="project" value="TreeGrafter"/>
</dbReference>
<evidence type="ECO:0000259" key="1">
    <source>
        <dbReference type="SMART" id="SM00382"/>
    </source>
</evidence>
<dbReference type="Gene3D" id="3.40.50.1580">
    <property type="entry name" value="Nucleoside phosphorylase domain"/>
    <property type="match status" value="1"/>
</dbReference>
<dbReference type="Proteomes" id="UP000441797">
    <property type="component" value="Unassembled WGS sequence"/>
</dbReference>
<dbReference type="PANTHER" id="PTHR46832">
    <property type="entry name" value="5'-METHYLTHIOADENOSINE/S-ADENOSYLHOMOCYSTEINE NUCLEOSIDASE"/>
    <property type="match status" value="1"/>
</dbReference>
<dbReference type="GO" id="GO:0019284">
    <property type="term" value="P:L-methionine salvage from S-adenosylmethionine"/>
    <property type="evidence" value="ECO:0007669"/>
    <property type="project" value="TreeGrafter"/>
</dbReference>
<dbReference type="PANTHER" id="PTHR46832:SF1">
    <property type="entry name" value="5'-METHYLTHIOADENOSINE_S-ADENOSYLHOMOCYSTEINE NUCLEOSIDASE"/>
    <property type="match status" value="1"/>
</dbReference>
<dbReference type="InterPro" id="IPR003593">
    <property type="entry name" value="AAA+_ATPase"/>
</dbReference>
<dbReference type="CDD" id="cd00009">
    <property type="entry name" value="AAA"/>
    <property type="match status" value="1"/>
</dbReference>
<comment type="caution">
    <text evidence="2">The sequence shown here is derived from an EMBL/GenBank/DDBJ whole genome shotgun (WGS) entry which is preliminary data.</text>
</comment>
<dbReference type="GO" id="GO:0005524">
    <property type="term" value="F:ATP binding"/>
    <property type="evidence" value="ECO:0007669"/>
    <property type="project" value="InterPro"/>
</dbReference>
<dbReference type="SUPFAM" id="SSF53167">
    <property type="entry name" value="Purine and uridine phosphorylases"/>
    <property type="match status" value="1"/>
</dbReference>
<dbReference type="Gene3D" id="3.40.50.300">
    <property type="entry name" value="P-loop containing nucleotide triphosphate hydrolases"/>
    <property type="match status" value="1"/>
</dbReference>